<keyword evidence="3" id="KW-1185">Reference proteome</keyword>
<proteinExistence type="predicted"/>
<feature type="compositionally biased region" description="Polar residues" evidence="1">
    <location>
        <begin position="100"/>
        <end position="114"/>
    </location>
</feature>
<protein>
    <submittedName>
        <fullName evidence="2">Uncharacterized protein</fullName>
    </submittedName>
</protein>
<evidence type="ECO:0000313" key="3">
    <source>
        <dbReference type="Proteomes" id="UP000010411"/>
    </source>
</evidence>
<gene>
    <name evidence="2" type="ORF">STRIP9103_00200</name>
</gene>
<feature type="non-terminal residue" evidence="2">
    <location>
        <position position="1"/>
    </location>
</feature>
<feature type="region of interest" description="Disordered" evidence="1">
    <location>
        <begin position="33"/>
        <end position="52"/>
    </location>
</feature>
<name>L1KNU1_9ACTN</name>
<comment type="caution">
    <text evidence="2">The sequence shown here is derived from an EMBL/GenBank/DDBJ whole genome shotgun (WGS) entry which is preliminary data.</text>
</comment>
<reference evidence="2 3" key="1">
    <citation type="submission" date="2012-11" db="EMBL/GenBank/DDBJ databases">
        <authorList>
            <person name="Huguet-Tapia J.C."/>
            <person name="Durkin A.S."/>
            <person name="Pettis G.S."/>
            <person name="Badger J.H."/>
        </authorList>
    </citation>
    <scope>NUCLEOTIDE SEQUENCE [LARGE SCALE GENOMIC DNA]</scope>
    <source>
        <strain evidence="2 3">91-03</strain>
    </source>
</reference>
<feature type="compositionally biased region" description="Low complexity" evidence="1">
    <location>
        <begin position="116"/>
        <end position="138"/>
    </location>
</feature>
<organism evidence="2 3">
    <name type="scientific">Streptomyces ipomoeae 91-03</name>
    <dbReference type="NCBI Taxonomy" id="698759"/>
    <lineage>
        <taxon>Bacteria</taxon>
        <taxon>Bacillati</taxon>
        <taxon>Actinomycetota</taxon>
        <taxon>Actinomycetes</taxon>
        <taxon>Kitasatosporales</taxon>
        <taxon>Streptomycetaceae</taxon>
        <taxon>Streptomyces</taxon>
    </lineage>
</organism>
<dbReference type="Proteomes" id="UP000010411">
    <property type="component" value="Unassembled WGS sequence"/>
</dbReference>
<accession>L1KNU1</accession>
<evidence type="ECO:0000313" key="2">
    <source>
        <dbReference type="EMBL" id="EKX62160.1"/>
    </source>
</evidence>
<dbReference type="EMBL" id="AEJC01000533">
    <property type="protein sequence ID" value="EKX62160.1"/>
    <property type="molecule type" value="Genomic_DNA"/>
</dbReference>
<evidence type="ECO:0000256" key="1">
    <source>
        <dbReference type="SAM" id="MobiDB-lite"/>
    </source>
</evidence>
<dbReference type="AlphaFoldDB" id="L1KNU1"/>
<sequence length="138" mass="14206">LGVGPLVRRARPADPACLTDQFMAADDLRERHGAHAEYGGEGLSEGDPDGAASVRDVGAASGGVVFVGHDGAGPSFVVTVISTRLFWRANASAKTPPGMLSTTGRVEPTPSTRTMRAGATPRRTSRSRTACARAADSS</sequence>
<feature type="region of interest" description="Disordered" evidence="1">
    <location>
        <begin position="93"/>
        <end position="138"/>
    </location>
</feature>